<evidence type="ECO:0000256" key="3">
    <source>
        <dbReference type="ARBA" id="ARBA00013253"/>
    </source>
</evidence>
<dbReference type="GO" id="GO:0046656">
    <property type="term" value="P:folic acid biosynthetic process"/>
    <property type="evidence" value="ECO:0007669"/>
    <property type="project" value="UniProtKB-KW"/>
</dbReference>
<evidence type="ECO:0000256" key="7">
    <source>
        <dbReference type="ARBA" id="ARBA00022777"/>
    </source>
</evidence>
<dbReference type="Gene3D" id="3.30.70.560">
    <property type="entry name" value="7,8-Dihydro-6-hydroxymethylpterin-pyrophosphokinase HPPK"/>
    <property type="match status" value="1"/>
</dbReference>
<keyword evidence="15" id="KW-1185">Reference proteome</keyword>
<dbReference type="Pfam" id="PF01288">
    <property type="entry name" value="HPPK"/>
    <property type="match status" value="1"/>
</dbReference>
<evidence type="ECO:0000256" key="8">
    <source>
        <dbReference type="ARBA" id="ARBA00022840"/>
    </source>
</evidence>
<evidence type="ECO:0000256" key="5">
    <source>
        <dbReference type="ARBA" id="ARBA00022679"/>
    </source>
</evidence>
<keyword evidence="6" id="KW-0547">Nucleotide-binding</keyword>
<keyword evidence="9" id="KW-0289">Folate biosynthesis</keyword>
<evidence type="ECO:0000256" key="4">
    <source>
        <dbReference type="ARBA" id="ARBA00016218"/>
    </source>
</evidence>
<dbReference type="SUPFAM" id="SSF55083">
    <property type="entry name" value="6-hydroxymethyl-7,8-dihydropterin pyrophosphokinase, HPPK"/>
    <property type="match status" value="1"/>
</dbReference>
<dbReference type="EC" id="2.7.6.3" evidence="3"/>
<evidence type="ECO:0000256" key="12">
    <source>
        <dbReference type="ARBA" id="ARBA00033413"/>
    </source>
</evidence>
<dbReference type="InterPro" id="IPR035907">
    <property type="entry name" value="Hppk_sf"/>
</dbReference>
<keyword evidence="5 14" id="KW-0808">Transferase</keyword>
<evidence type="ECO:0000256" key="2">
    <source>
        <dbReference type="ARBA" id="ARBA00005810"/>
    </source>
</evidence>
<evidence type="ECO:0000256" key="10">
    <source>
        <dbReference type="ARBA" id="ARBA00029409"/>
    </source>
</evidence>
<sequence>MIFVGVGSNLSVPDVGGPLEVVAAAVRALAAEGVSIAAQSPWYRSAPVPASDQPWYVNGVLRVETALDAAGLLASLHKVEADFGRVRRRVNEARGLDLDLLAYDDQVSADAPLLPHPRLHQRAFVLLPLRDLAPDWRHPVSGLDLAALIAALPPGQVTEPL</sequence>
<evidence type="ECO:0000313" key="15">
    <source>
        <dbReference type="Proteomes" id="UP000539175"/>
    </source>
</evidence>
<dbReference type="PANTHER" id="PTHR43071">
    <property type="entry name" value="2-AMINO-4-HYDROXY-6-HYDROXYMETHYLDIHYDROPTERIDINE PYROPHOSPHOKINASE"/>
    <property type="match status" value="1"/>
</dbReference>
<dbReference type="AlphaFoldDB" id="A0A7X0AX01"/>
<dbReference type="GO" id="GO:0003848">
    <property type="term" value="F:2-amino-4-hydroxy-6-hydroxymethyldihydropteridine diphosphokinase activity"/>
    <property type="evidence" value="ECO:0007669"/>
    <property type="project" value="UniProtKB-EC"/>
</dbReference>
<dbReference type="GO" id="GO:0016301">
    <property type="term" value="F:kinase activity"/>
    <property type="evidence" value="ECO:0007669"/>
    <property type="project" value="UniProtKB-KW"/>
</dbReference>
<evidence type="ECO:0000256" key="1">
    <source>
        <dbReference type="ARBA" id="ARBA00005051"/>
    </source>
</evidence>
<dbReference type="CDD" id="cd00483">
    <property type="entry name" value="HPPK"/>
    <property type="match status" value="1"/>
</dbReference>
<dbReference type="GO" id="GO:0005524">
    <property type="term" value="F:ATP binding"/>
    <property type="evidence" value="ECO:0007669"/>
    <property type="project" value="UniProtKB-KW"/>
</dbReference>
<dbReference type="PANTHER" id="PTHR43071:SF1">
    <property type="entry name" value="2-AMINO-4-HYDROXY-6-HYDROXYMETHYLDIHYDROPTERIDINE PYROPHOSPHOKINASE"/>
    <property type="match status" value="1"/>
</dbReference>
<organism evidence="14 15">
    <name type="scientific">Nitrospirillum iridis</name>
    <dbReference type="NCBI Taxonomy" id="765888"/>
    <lineage>
        <taxon>Bacteria</taxon>
        <taxon>Pseudomonadati</taxon>
        <taxon>Pseudomonadota</taxon>
        <taxon>Alphaproteobacteria</taxon>
        <taxon>Rhodospirillales</taxon>
        <taxon>Azospirillaceae</taxon>
        <taxon>Nitrospirillum</taxon>
    </lineage>
</organism>
<accession>A0A7X0AX01</accession>
<dbReference type="NCBIfam" id="TIGR01498">
    <property type="entry name" value="folK"/>
    <property type="match status" value="1"/>
</dbReference>
<proteinExistence type="inferred from homology"/>
<gene>
    <name evidence="14" type="ORF">FHS74_000747</name>
</gene>
<keyword evidence="8" id="KW-0067">ATP-binding</keyword>
<evidence type="ECO:0000256" key="11">
    <source>
        <dbReference type="ARBA" id="ARBA00029766"/>
    </source>
</evidence>
<dbReference type="RefSeq" id="WP_184797567.1">
    <property type="nucleotide sequence ID" value="NZ_JACIIZ010000002.1"/>
</dbReference>
<evidence type="ECO:0000256" key="6">
    <source>
        <dbReference type="ARBA" id="ARBA00022741"/>
    </source>
</evidence>
<comment type="pathway">
    <text evidence="1">Cofactor biosynthesis; tetrahydrofolate biosynthesis; 2-amino-4-hydroxy-6-hydroxymethyl-7,8-dihydropteridine diphosphate from 7,8-dihydroneopterin triphosphate: step 4/4.</text>
</comment>
<reference evidence="14 15" key="1">
    <citation type="submission" date="2020-08" db="EMBL/GenBank/DDBJ databases">
        <title>Genomic Encyclopedia of Type Strains, Phase IV (KMG-IV): sequencing the most valuable type-strain genomes for metagenomic binning, comparative biology and taxonomic classification.</title>
        <authorList>
            <person name="Goeker M."/>
        </authorList>
    </citation>
    <scope>NUCLEOTIDE SEQUENCE [LARGE SCALE GENOMIC DNA]</scope>
    <source>
        <strain evidence="14 15">DSM 22198</strain>
    </source>
</reference>
<feature type="domain" description="7,8-dihydro-6-hydroxymethylpterin-pyrophosphokinase" evidence="13">
    <location>
        <begin position="3"/>
        <end position="134"/>
    </location>
</feature>
<comment type="caution">
    <text evidence="14">The sequence shown here is derived from an EMBL/GenBank/DDBJ whole genome shotgun (WGS) entry which is preliminary data.</text>
</comment>
<evidence type="ECO:0000256" key="9">
    <source>
        <dbReference type="ARBA" id="ARBA00022909"/>
    </source>
</evidence>
<dbReference type="UniPathway" id="UPA00077">
    <property type="reaction ID" value="UER00155"/>
</dbReference>
<protein>
    <recommendedName>
        <fullName evidence="4">2-amino-4-hydroxy-6-hydroxymethyldihydropteridine pyrophosphokinase</fullName>
        <ecNumber evidence="3">2.7.6.3</ecNumber>
    </recommendedName>
    <alternativeName>
        <fullName evidence="11">6-hydroxymethyl-7,8-dihydropterin pyrophosphokinase</fullName>
    </alternativeName>
    <alternativeName>
        <fullName evidence="12">7,8-dihydro-6-hydroxymethylpterin-pyrophosphokinase</fullName>
    </alternativeName>
</protein>
<evidence type="ECO:0000313" key="14">
    <source>
        <dbReference type="EMBL" id="MBB6250206.1"/>
    </source>
</evidence>
<evidence type="ECO:0000259" key="13">
    <source>
        <dbReference type="Pfam" id="PF01288"/>
    </source>
</evidence>
<dbReference type="InterPro" id="IPR000550">
    <property type="entry name" value="Hppk"/>
</dbReference>
<comment type="similarity">
    <text evidence="2">Belongs to the HPPK family.</text>
</comment>
<dbReference type="Proteomes" id="UP000539175">
    <property type="component" value="Unassembled WGS sequence"/>
</dbReference>
<dbReference type="EMBL" id="JACIIZ010000002">
    <property type="protein sequence ID" value="MBB6250206.1"/>
    <property type="molecule type" value="Genomic_DNA"/>
</dbReference>
<dbReference type="GO" id="GO:0046654">
    <property type="term" value="P:tetrahydrofolate biosynthetic process"/>
    <property type="evidence" value="ECO:0007669"/>
    <property type="project" value="UniProtKB-UniPathway"/>
</dbReference>
<comment type="function">
    <text evidence="10">Catalyzes the transfer of pyrophosphate from adenosine triphosphate (ATP) to 6-hydroxymethyl-7,8-dihydropterin, an enzymatic step in folate biosynthesis pathway.</text>
</comment>
<name>A0A7X0AX01_9PROT</name>
<keyword evidence="7 14" id="KW-0418">Kinase</keyword>